<keyword evidence="3 14" id="KW-0963">Cytoplasm</keyword>
<name>A0A8D5ZP68_9BACL</name>
<keyword evidence="7 14" id="KW-0479">Metal-binding</keyword>
<keyword evidence="6 14" id="KW-0888">Threonine protease</keyword>
<comment type="similarity">
    <text evidence="2 14">Belongs to the peptidase T1B family. HslV subfamily.</text>
</comment>
<dbReference type="PANTHER" id="PTHR32194:SF0">
    <property type="entry name" value="ATP-DEPENDENT PROTEASE SUBUNIT HSLV"/>
    <property type="match status" value="1"/>
</dbReference>
<evidence type="ECO:0000256" key="8">
    <source>
        <dbReference type="ARBA" id="ARBA00022801"/>
    </source>
</evidence>
<dbReference type="SUPFAM" id="SSF56235">
    <property type="entry name" value="N-terminal nucleophile aminohydrolases (Ntn hydrolases)"/>
    <property type="match status" value="1"/>
</dbReference>
<evidence type="ECO:0000256" key="12">
    <source>
        <dbReference type="ARBA" id="ARBA00066335"/>
    </source>
</evidence>
<dbReference type="EMBL" id="AP024601">
    <property type="protein sequence ID" value="BCU82081.1"/>
    <property type="molecule type" value="Genomic_DNA"/>
</dbReference>
<comment type="catalytic activity">
    <reaction evidence="10 14">
        <text>ATP-dependent cleavage of peptide bonds with broad specificity.</text>
        <dbReference type="EC" id="3.4.25.2"/>
    </reaction>
</comment>
<dbReference type="InterPro" id="IPR001353">
    <property type="entry name" value="Proteasome_sua/b"/>
</dbReference>
<evidence type="ECO:0000256" key="14">
    <source>
        <dbReference type="HAMAP-Rule" id="MF_00248"/>
    </source>
</evidence>
<accession>A0A8D5ZP68</accession>
<dbReference type="NCBIfam" id="NF003964">
    <property type="entry name" value="PRK05456.1"/>
    <property type="match status" value="1"/>
</dbReference>
<evidence type="ECO:0000256" key="7">
    <source>
        <dbReference type="ARBA" id="ARBA00022723"/>
    </source>
</evidence>
<evidence type="ECO:0000256" key="11">
    <source>
        <dbReference type="ARBA" id="ARBA00064434"/>
    </source>
</evidence>
<keyword evidence="4 14" id="KW-0021">Allosteric enzyme</keyword>
<dbReference type="CDD" id="cd01913">
    <property type="entry name" value="protease_HslV"/>
    <property type="match status" value="1"/>
</dbReference>
<feature type="binding site" evidence="14">
    <location>
        <position position="170"/>
    </location>
    <ligand>
        <name>Na(+)</name>
        <dbReference type="ChEBI" id="CHEBI:29101"/>
    </ligand>
</feature>
<dbReference type="PROSITE" id="PS51476">
    <property type="entry name" value="PROTEASOME_BETA_2"/>
    <property type="match status" value="1"/>
</dbReference>
<keyword evidence="8 14" id="KW-0378">Hydrolase</keyword>
<comment type="activity regulation">
    <text evidence="14">Allosterically activated by HslU binding.</text>
</comment>
<dbReference type="FunFam" id="3.60.20.10:FF:000002">
    <property type="entry name" value="ATP-dependent protease subunit HslV"/>
    <property type="match status" value="1"/>
</dbReference>
<evidence type="ECO:0000256" key="6">
    <source>
        <dbReference type="ARBA" id="ARBA00022698"/>
    </source>
</evidence>
<comment type="subcellular location">
    <subcellularLocation>
        <location evidence="1 14">Cytoplasm</location>
    </subcellularLocation>
</comment>
<feature type="active site" evidence="14">
    <location>
        <position position="7"/>
    </location>
</feature>
<dbReference type="Gene3D" id="3.60.20.10">
    <property type="entry name" value="Glutamine Phosphoribosylpyrophosphate, subunit 1, domain 1"/>
    <property type="match status" value="1"/>
</dbReference>
<evidence type="ECO:0000256" key="5">
    <source>
        <dbReference type="ARBA" id="ARBA00022670"/>
    </source>
</evidence>
<keyword evidence="9 14" id="KW-0915">Sodium</keyword>
<proteinExistence type="inferred from homology"/>
<evidence type="ECO:0000313" key="15">
    <source>
        <dbReference type="EMBL" id="BCU82081.1"/>
    </source>
</evidence>
<dbReference type="GO" id="GO:0005839">
    <property type="term" value="C:proteasome core complex"/>
    <property type="evidence" value="ECO:0007669"/>
    <property type="project" value="InterPro"/>
</dbReference>
<dbReference type="HAMAP" id="MF_00248">
    <property type="entry name" value="HslV"/>
    <property type="match status" value="1"/>
</dbReference>
<feature type="binding site" evidence="14">
    <location>
        <position position="164"/>
    </location>
    <ligand>
        <name>Na(+)</name>
        <dbReference type="ChEBI" id="CHEBI:29101"/>
    </ligand>
</feature>
<protein>
    <recommendedName>
        <fullName evidence="13 14">ATP-dependent protease subunit HslV</fullName>
        <ecNumber evidence="12 14">3.4.25.2</ecNumber>
    </recommendedName>
</protein>
<dbReference type="NCBIfam" id="TIGR03692">
    <property type="entry name" value="ATP_dep_HslV"/>
    <property type="match status" value="1"/>
</dbReference>
<dbReference type="AlphaFoldDB" id="A0A8D5ZP68"/>
<reference evidence="15" key="1">
    <citation type="journal article" date="2013" name="Int. J. Syst. Evol. Microbiol.">
        <title>Polycladomyces abyssicola gen. nov., sp. nov., a thermophilic filamentous bacterium isolated from hemipelagic sediment.</title>
        <authorList>
            <person name="Tsubouchi T."/>
            <person name="Shimane Y."/>
            <person name="Mori K."/>
            <person name="Usui K."/>
            <person name="Hiraki T."/>
            <person name="Tame A."/>
            <person name="Uematsu K."/>
            <person name="Maruyama T."/>
            <person name="Hatada Y."/>
        </authorList>
    </citation>
    <scope>NUCLEOTIDE SEQUENCE</scope>
    <source>
        <strain evidence="15">JIR-001</strain>
    </source>
</reference>
<dbReference type="GO" id="GO:0004298">
    <property type="term" value="F:threonine-type endopeptidase activity"/>
    <property type="evidence" value="ECO:0007669"/>
    <property type="project" value="UniProtKB-KW"/>
</dbReference>
<dbReference type="InterPro" id="IPR029055">
    <property type="entry name" value="Ntn_hydrolases_N"/>
</dbReference>
<evidence type="ECO:0000313" key="16">
    <source>
        <dbReference type="Proteomes" id="UP000677436"/>
    </source>
</evidence>
<dbReference type="GO" id="GO:0051603">
    <property type="term" value="P:proteolysis involved in protein catabolic process"/>
    <property type="evidence" value="ECO:0007669"/>
    <property type="project" value="InterPro"/>
</dbReference>
<evidence type="ECO:0000256" key="13">
    <source>
        <dbReference type="ARBA" id="ARBA00074399"/>
    </source>
</evidence>
<dbReference type="InterPro" id="IPR023333">
    <property type="entry name" value="Proteasome_suB-type"/>
</dbReference>
<dbReference type="KEGG" id="pabs:JIR001_18640"/>
<evidence type="ECO:0000256" key="9">
    <source>
        <dbReference type="ARBA" id="ARBA00023053"/>
    </source>
</evidence>
<keyword evidence="16" id="KW-1185">Reference proteome</keyword>
<dbReference type="GO" id="GO:0046872">
    <property type="term" value="F:metal ion binding"/>
    <property type="evidence" value="ECO:0007669"/>
    <property type="project" value="UniProtKB-KW"/>
</dbReference>
<dbReference type="EC" id="3.4.25.2" evidence="12 14"/>
<dbReference type="PANTHER" id="PTHR32194">
    <property type="entry name" value="METALLOPROTEASE TLDD"/>
    <property type="match status" value="1"/>
</dbReference>
<evidence type="ECO:0000256" key="3">
    <source>
        <dbReference type="ARBA" id="ARBA00022490"/>
    </source>
</evidence>
<comment type="subunit">
    <text evidence="11 14">A double ring-shaped homohexamer of HslV is capped on each side by a ring-shaped HslU homohexamer. The assembly of the HslU/HslV complex is dependent on binding of ATP.</text>
</comment>
<dbReference type="Pfam" id="PF00227">
    <property type="entry name" value="Proteasome"/>
    <property type="match status" value="1"/>
</dbReference>
<dbReference type="GO" id="GO:0009376">
    <property type="term" value="C:HslUV protease complex"/>
    <property type="evidence" value="ECO:0007669"/>
    <property type="project" value="UniProtKB-UniRule"/>
</dbReference>
<reference evidence="15" key="2">
    <citation type="journal article" date="2021" name="Microbiol. Resour. Announc.">
        <title>Complete Genome Sequence of Polycladomyces abyssicola JIR-001T, Isolated from Hemipelagic Sediment in Deep Seawater.</title>
        <authorList>
            <person name="Tsubouchi T."/>
            <person name="Kaneko Y."/>
        </authorList>
    </citation>
    <scope>NUCLEOTIDE SEQUENCE</scope>
    <source>
        <strain evidence="15">JIR-001</strain>
    </source>
</reference>
<dbReference type="InterPro" id="IPR022281">
    <property type="entry name" value="ATP-dep_Prtase_HsIV_su"/>
</dbReference>
<feature type="binding site" evidence="14">
    <location>
        <position position="167"/>
    </location>
    <ligand>
        <name>Na(+)</name>
        <dbReference type="ChEBI" id="CHEBI:29101"/>
    </ligand>
</feature>
<dbReference type="Proteomes" id="UP000677436">
    <property type="component" value="Chromosome"/>
</dbReference>
<organism evidence="15 16">
    <name type="scientific">Polycladomyces abyssicola</name>
    <dbReference type="NCBI Taxonomy" id="1125966"/>
    <lineage>
        <taxon>Bacteria</taxon>
        <taxon>Bacillati</taxon>
        <taxon>Bacillota</taxon>
        <taxon>Bacilli</taxon>
        <taxon>Bacillales</taxon>
        <taxon>Thermoactinomycetaceae</taxon>
        <taxon>Polycladomyces</taxon>
    </lineage>
</organism>
<evidence type="ECO:0000256" key="4">
    <source>
        <dbReference type="ARBA" id="ARBA00022533"/>
    </source>
</evidence>
<evidence type="ECO:0000256" key="10">
    <source>
        <dbReference type="ARBA" id="ARBA00052385"/>
    </source>
</evidence>
<evidence type="ECO:0000256" key="2">
    <source>
        <dbReference type="ARBA" id="ARBA00006053"/>
    </source>
</evidence>
<keyword evidence="5 14" id="KW-0645">Protease</keyword>
<sequence>MSAFHATTICAVRHQGAAAMAGDGQVTFGNQMVMKHRAKKVRRLYKGKVVAGFAGSVADAITLFEKFESKLEEFNGNLPRAAVELAKEWRSDKVLRRLEAMMIVMDNEHLLLIAGTGEVIEPDDDIVAIGSGGGFALSAARALKRHAPEMSAREIAEAALKIAGEICVFTNDQIVVEEV</sequence>
<gene>
    <name evidence="15" type="primary">clpQ</name>
    <name evidence="14" type="synonym">hslV</name>
    <name evidence="15" type="ORF">JIR001_18640</name>
</gene>
<dbReference type="RefSeq" id="WP_212772467.1">
    <property type="nucleotide sequence ID" value="NZ_AP024601.1"/>
</dbReference>
<dbReference type="PIRSF" id="PIRSF039093">
    <property type="entry name" value="HslV"/>
    <property type="match status" value="1"/>
</dbReference>
<evidence type="ECO:0000256" key="1">
    <source>
        <dbReference type="ARBA" id="ARBA00004496"/>
    </source>
</evidence>
<comment type="function">
    <text evidence="14">Protease subunit of a proteasome-like degradation complex believed to be a general protein degrading machinery.</text>
</comment>